<dbReference type="AlphaFoldDB" id="A0A0F9KAC7"/>
<dbReference type="EMBL" id="LAZR01008420">
    <property type="protein sequence ID" value="KKM78878.1"/>
    <property type="molecule type" value="Genomic_DNA"/>
</dbReference>
<dbReference type="InterPro" id="IPR021530">
    <property type="entry name" value="AllH-like"/>
</dbReference>
<name>A0A0F9KAC7_9ZZZZ</name>
<evidence type="ECO:0000313" key="1">
    <source>
        <dbReference type="EMBL" id="KKM78878.1"/>
    </source>
</evidence>
<reference evidence="1" key="1">
    <citation type="journal article" date="2015" name="Nature">
        <title>Complex archaea that bridge the gap between prokaryotes and eukaryotes.</title>
        <authorList>
            <person name="Spang A."/>
            <person name="Saw J.H."/>
            <person name="Jorgensen S.L."/>
            <person name="Zaremba-Niedzwiedzka K."/>
            <person name="Martijn J."/>
            <person name="Lind A.E."/>
            <person name="van Eijk R."/>
            <person name="Schleper C."/>
            <person name="Guy L."/>
            <person name="Ettema T.J."/>
        </authorList>
    </citation>
    <scope>NUCLEOTIDE SEQUENCE</scope>
</reference>
<proteinExistence type="predicted"/>
<gene>
    <name evidence="1" type="ORF">LCGC14_1355590</name>
</gene>
<sequence>GLTPAADDMLLGLMISMLYISENFNKTSIDVKKINKDIISIISGRTTIISEEFLREASVGKVNEAVASLMENLLTSRQRELENSVRNVLDLGGTSGTDTVFGVILGSYLMLIDIDCNSNKNEGIFRL</sequence>
<accession>A0A0F9KAC7</accession>
<feature type="non-terminal residue" evidence="1">
    <location>
        <position position="1"/>
    </location>
</feature>
<comment type="caution">
    <text evidence="1">The sequence shown here is derived from an EMBL/GenBank/DDBJ whole genome shotgun (WGS) entry which is preliminary data.</text>
</comment>
<organism evidence="1">
    <name type="scientific">marine sediment metagenome</name>
    <dbReference type="NCBI Taxonomy" id="412755"/>
    <lineage>
        <taxon>unclassified sequences</taxon>
        <taxon>metagenomes</taxon>
        <taxon>ecological metagenomes</taxon>
    </lineage>
</organism>
<dbReference type="Pfam" id="PF11392">
    <property type="entry name" value="AllH"/>
    <property type="match status" value="1"/>
</dbReference>
<protein>
    <recommendedName>
        <fullName evidence="2">DUF2877 domain-containing protein</fullName>
    </recommendedName>
</protein>
<evidence type="ECO:0008006" key="2">
    <source>
        <dbReference type="Google" id="ProtNLM"/>
    </source>
</evidence>